<name>A0A379F358_9BACT</name>
<dbReference type="SUPFAM" id="SSF49464">
    <property type="entry name" value="Carboxypeptidase regulatory domain-like"/>
    <property type="match status" value="1"/>
</dbReference>
<feature type="chain" id="PRO_5016978892" evidence="1">
    <location>
        <begin position="20"/>
        <end position="871"/>
    </location>
</feature>
<evidence type="ECO:0000256" key="1">
    <source>
        <dbReference type="SAM" id="SignalP"/>
    </source>
</evidence>
<gene>
    <name evidence="2" type="ORF">NCTC13043_01675</name>
</gene>
<protein>
    <submittedName>
        <fullName evidence="2">Uncharacterized protein</fullName>
    </submittedName>
</protein>
<dbReference type="Proteomes" id="UP000254235">
    <property type="component" value="Unassembled WGS sequence"/>
</dbReference>
<dbReference type="RefSeq" id="WP_115083661.1">
    <property type="nucleotide sequence ID" value="NZ_UGTP01000001.1"/>
</dbReference>
<keyword evidence="1" id="KW-0732">Signal</keyword>
<proteinExistence type="predicted"/>
<accession>A0A379F358</accession>
<dbReference type="OrthoDB" id="603275at2"/>
<dbReference type="AlphaFoldDB" id="A0A379F358"/>
<feature type="signal peptide" evidence="1">
    <location>
        <begin position="1"/>
        <end position="19"/>
    </location>
</feature>
<dbReference type="EMBL" id="UGTP01000001">
    <property type="protein sequence ID" value="SUC13051.1"/>
    <property type="molecule type" value="Genomic_DNA"/>
</dbReference>
<evidence type="ECO:0000313" key="2">
    <source>
        <dbReference type="EMBL" id="SUC13051.1"/>
    </source>
</evidence>
<dbReference type="SUPFAM" id="SSF56935">
    <property type="entry name" value="Porins"/>
    <property type="match status" value="1"/>
</dbReference>
<organism evidence="2 3">
    <name type="scientific">Prevotella pallens</name>
    <dbReference type="NCBI Taxonomy" id="60133"/>
    <lineage>
        <taxon>Bacteria</taxon>
        <taxon>Pseudomonadati</taxon>
        <taxon>Bacteroidota</taxon>
        <taxon>Bacteroidia</taxon>
        <taxon>Bacteroidales</taxon>
        <taxon>Prevotellaceae</taxon>
        <taxon>Prevotella</taxon>
    </lineage>
</organism>
<reference evidence="2 3" key="1">
    <citation type="submission" date="2018-06" db="EMBL/GenBank/DDBJ databases">
        <authorList>
            <consortium name="Pathogen Informatics"/>
            <person name="Doyle S."/>
        </authorList>
    </citation>
    <scope>NUCLEOTIDE SEQUENCE [LARGE SCALE GENOMIC DNA]</scope>
    <source>
        <strain evidence="2 3">NCTC13043</strain>
    </source>
</reference>
<sequence length="871" mass="99795">MKFITIILFYLCLCTICNAQVKFIGSVKLHNGSPVENAIIIAKIPSEKGERIVANTRTDEQGHYAFTLSNSSPQIVLYISNFNIKPIRKEIANISQTLDFVAESQSIELEEVYVKPTIINAKGDTLTYHLSHFRDKNDRKLRETLERLPGITINDAGRVLYNGREITEFQIEGGNLFEGKYSIALERIDPKDIIAVDIMQHHQPIRALQGSRITDDVALNVKLSPNSKNTLTGKMEVGGGYREGNKDNLAYTARLYGGLFNAKHQIFVTASANNSGEQLRDIYAVPLTSLSSNLLSSPTPQSGMLNKNDYMTNKSEALSINGLYNKTPDSKWNYAIIAMNENTEGCASMEYTYHINQQEKTHKRSFEFGNNYRNIDFLLKYEQNKSRYFFMNKLVGTCNRELPFVQQLIQTTQLDESLNQREFALDNKLRLIYKWNEVNGLDTQFNLQFTNSRELLFLAQKARINSLPQPTARQEVKQKFYYAELRQEMLSTIRLGNCTFDPYWFGIADKNMLSTALYSSGLFSPESSFALSDDMHYNRAKAGFGLSFQSVMAHFRIYGYIPLVYSHISVYSPYITPKKHSLHILPNLTIERSLLSHISLQLQWSREVHDNKPEDFLQAFIIRNSYEQTRANINDITSTNNHYLSAKINYANAFKLLFGNLRINYNYLNSDMMTNKVVKDNHIALYLIPLNFDTHSLSLSGELSKAFYWKKTNVGLKVSHTRFSSSQMLNDISYPFQINESSFSLKGGITPVKGLLTEIQMFVNRSCMSEPTNKNTNIVTTRAMLIGKIMATFRKWSISCNTLYSQQDHTHTFLANAKLYYKTKLVEWSLNLRNLFNAQQLNIVSVNAQEQQRNTFFLVPRSMILSLKFNL</sequence>
<evidence type="ECO:0000313" key="3">
    <source>
        <dbReference type="Proteomes" id="UP000254235"/>
    </source>
</evidence>
<dbReference type="GeneID" id="78571344"/>
<dbReference type="InterPro" id="IPR008969">
    <property type="entry name" value="CarboxyPept-like_regulatory"/>
</dbReference>